<dbReference type="Proteomes" id="UP000694005">
    <property type="component" value="Chromosome A02"/>
</dbReference>
<gene>
    <name evidence="3" type="ORF">BRAPAZ1V2_A02P23400.2</name>
</gene>
<feature type="compositionally biased region" description="Basic residues" evidence="1">
    <location>
        <begin position="1"/>
        <end position="10"/>
    </location>
</feature>
<evidence type="ECO:0000256" key="2">
    <source>
        <dbReference type="SAM" id="Phobius"/>
    </source>
</evidence>
<feature type="transmembrane region" description="Helical" evidence="2">
    <location>
        <begin position="33"/>
        <end position="50"/>
    </location>
</feature>
<dbReference type="EMBL" id="LS974618">
    <property type="protein sequence ID" value="CAG7893388.1"/>
    <property type="molecule type" value="Genomic_DNA"/>
</dbReference>
<accession>A0A8D9H5M7</accession>
<proteinExistence type="predicted"/>
<protein>
    <submittedName>
        <fullName evidence="3">Uncharacterized protein</fullName>
    </submittedName>
</protein>
<sequence length="51" mass="5970">KNNSNHRYKLRLRDSGEGTQYSSAAERRRPKNLYFICVVCVLHICVHEHIG</sequence>
<dbReference type="Gramene" id="A02p23400.2_BraZ1">
    <property type="protein sequence ID" value="A02p23400.2_BraZ1.CDS.1"/>
    <property type="gene ID" value="A02g23400.2_BraZ1"/>
</dbReference>
<keyword evidence="2" id="KW-0812">Transmembrane</keyword>
<keyword evidence="2" id="KW-1133">Transmembrane helix</keyword>
<keyword evidence="2" id="KW-0472">Membrane</keyword>
<evidence type="ECO:0000313" key="4">
    <source>
        <dbReference type="Proteomes" id="UP000694005"/>
    </source>
</evidence>
<feature type="region of interest" description="Disordered" evidence="1">
    <location>
        <begin position="1"/>
        <end position="25"/>
    </location>
</feature>
<dbReference type="AlphaFoldDB" id="A0A8D9H5M7"/>
<evidence type="ECO:0000256" key="1">
    <source>
        <dbReference type="SAM" id="MobiDB-lite"/>
    </source>
</evidence>
<organism evidence="3 4">
    <name type="scientific">Brassica campestris</name>
    <name type="common">Field mustard</name>
    <dbReference type="NCBI Taxonomy" id="3711"/>
    <lineage>
        <taxon>Eukaryota</taxon>
        <taxon>Viridiplantae</taxon>
        <taxon>Streptophyta</taxon>
        <taxon>Embryophyta</taxon>
        <taxon>Tracheophyta</taxon>
        <taxon>Spermatophyta</taxon>
        <taxon>Magnoliopsida</taxon>
        <taxon>eudicotyledons</taxon>
        <taxon>Gunneridae</taxon>
        <taxon>Pentapetalae</taxon>
        <taxon>rosids</taxon>
        <taxon>malvids</taxon>
        <taxon>Brassicales</taxon>
        <taxon>Brassicaceae</taxon>
        <taxon>Brassiceae</taxon>
        <taxon>Brassica</taxon>
    </lineage>
</organism>
<reference evidence="3 4" key="1">
    <citation type="submission" date="2021-07" db="EMBL/GenBank/DDBJ databases">
        <authorList>
            <consortium name="Genoscope - CEA"/>
            <person name="William W."/>
        </authorList>
    </citation>
    <scope>NUCLEOTIDE SEQUENCE [LARGE SCALE GENOMIC DNA]</scope>
</reference>
<name>A0A8D9H5M7_BRACM</name>
<evidence type="ECO:0000313" key="3">
    <source>
        <dbReference type="EMBL" id="CAG7893388.1"/>
    </source>
</evidence>
<feature type="non-terminal residue" evidence="3">
    <location>
        <position position="1"/>
    </location>
</feature>